<dbReference type="GO" id="GO:0016491">
    <property type="term" value="F:oxidoreductase activity"/>
    <property type="evidence" value="ECO:0007669"/>
    <property type="project" value="TreeGrafter"/>
</dbReference>
<evidence type="ECO:0000256" key="1">
    <source>
        <dbReference type="ARBA" id="ARBA00006484"/>
    </source>
</evidence>
<dbReference type="PRINTS" id="PR00081">
    <property type="entry name" value="GDHRDH"/>
</dbReference>
<sequence length="277" mass="29303">MALEKTIVLITGNAMNSTCILSLSSSMLTVTGANSGIGFETSRALINASPNYHVIMTARSLEKGKQALSELQSESPPPKGSLSLLQLDVTDEATISAAASEVEKSFGHLDVLINNAGIVSKSSTLKSQLEDTLNTNTIGPALVSEAFIPLLKKSTSPKGPRLIYVTSGLGSITMRSDPHDTYSMVDAMPYRISKSGLNMLAACHHALYGKGEQGIKIWTFCPGYVITNLTGAEEREKRKKAGALGADTSAKSLLAVVEGERDADVGAFIHGAGKYPW</sequence>
<comment type="caution">
    <text evidence="2">The sequence shown here is derived from an EMBL/GenBank/DDBJ whole genome shotgun (WGS) entry which is preliminary data.</text>
</comment>
<dbReference type="Pfam" id="PF00106">
    <property type="entry name" value="adh_short"/>
    <property type="match status" value="1"/>
</dbReference>
<feature type="non-terminal residue" evidence="2">
    <location>
        <position position="1"/>
    </location>
</feature>
<dbReference type="InterPro" id="IPR051468">
    <property type="entry name" value="Fungal_SecMetab_SDRs"/>
</dbReference>
<proteinExistence type="inferred from homology"/>
<dbReference type="EMBL" id="NCSJ02000263">
    <property type="protein sequence ID" value="RFU26405.1"/>
    <property type="molecule type" value="Genomic_DNA"/>
</dbReference>
<comment type="similarity">
    <text evidence="1">Belongs to the short-chain dehydrogenases/reductases (SDR) family.</text>
</comment>
<dbReference type="Proteomes" id="UP000258309">
    <property type="component" value="Unassembled WGS sequence"/>
</dbReference>
<protein>
    <submittedName>
        <fullName evidence="2">Uncharacterized protein</fullName>
    </submittedName>
</protein>
<dbReference type="InterPro" id="IPR002347">
    <property type="entry name" value="SDR_fam"/>
</dbReference>
<dbReference type="PANTHER" id="PTHR43544:SF32">
    <property type="entry name" value="CHAIN DEHYDROGENASE, PUTATIVE (AFU_ORTHOLOGUE AFUA_5G01530)-RELATED"/>
    <property type="match status" value="1"/>
</dbReference>
<feature type="non-terminal residue" evidence="2">
    <location>
        <position position="277"/>
    </location>
</feature>
<organism evidence="2 3">
    <name type="scientific">Scytalidium lignicola</name>
    <name type="common">Hyphomycete</name>
    <dbReference type="NCBI Taxonomy" id="5539"/>
    <lineage>
        <taxon>Eukaryota</taxon>
        <taxon>Fungi</taxon>
        <taxon>Dikarya</taxon>
        <taxon>Ascomycota</taxon>
        <taxon>Pezizomycotina</taxon>
        <taxon>Leotiomycetes</taxon>
        <taxon>Leotiomycetes incertae sedis</taxon>
        <taxon>Scytalidium</taxon>
    </lineage>
</organism>
<dbReference type="OrthoDB" id="1933717at2759"/>
<name>A0A3E2GZ34_SCYLI</name>
<keyword evidence="3" id="KW-1185">Reference proteome</keyword>
<dbReference type="InterPro" id="IPR036291">
    <property type="entry name" value="NAD(P)-bd_dom_sf"/>
</dbReference>
<dbReference type="SUPFAM" id="SSF51735">
    <property type="entry name" value="NAD(P)-binding Rossmann-fold domains"/>
    <property type="match status" value="1"/>
</dbReference>
<dbReference type="PANTHER" id="PTHR43544">
    <property type="entry name" value="SHORT-CHAIN DEHYDROGENASE/REDUCTASE"/>
    <property type="match status" value="1"/>
</dbReference>
<dbReference type="GO" id="GO:0005737">
    <property type="term" value="C:cytoplasm"/>
    <property type="evidence" value="ECO:0007669"/>
    <property type="project" value="TreeGrafter"/>
</dbReference>
<evidence type="ECO:0000313" key="2">
    <source>
        <dbReference type="EMBL" id="RFU26405.1"/>
    </source>
</evidence>
<evidence type="ECO:0000313" key="3">
    <source>
        <dbReference type="Proteomes" id="UP000258309"/>
    </source>
</evidence>
<reference evidence="2 3" key="1">
    <citation type="submission" date="2018-05" db="EMBL/GenBank/DDBJ databases">
        <title>Draft genome sequence of Scytalidium lignicola DSM 105466, a ubiquitous saprotrophic fungus.</title>
        <authorList>
            <person name="Buettner E."/>
            <person name="Gebauer A.M."/>
            <person name="Hofrichter M."/>
            <person name="Liers C."/>
            <person name="Kellner H."/>
        </authorList>
    </citation>
    <scope>NUCLEOTIDE SEQUENCE [LARGE SCALE GENOMIC DNA]</scope>
    <source>
        <strain evidence="2 3">DSM 105466</strain>
    </source>
</reference>
<gene>
    <name evidence="2" type="ORF">B7463_g9931</name>
</gene>
<dbReference type="OMA" id="SWGAKVW"/>
<dbReference type="GO" id="GO:0019748">
    <property type="term" value="P:secondary metabolic process"/>
    <property type="evidence" value="ECO:0007669"/>
    <property type="project" value="TreeGrafter"/>
</dbReference>
<dbReference type="Gene3D" id="3.40.50.720">
    <property type="entry name" value="NAD(P)-binding Rossmann-like Domain"/>
    <property type="match status" value="1"/>
</dbReference>
<dbReference type="AlphaFoldDB" id="A0A3E2GZ34"/>
<accession>A0A3E2GZ34</accession>
<dbReference type="STRING" id="5539.A0A3E2GZ34"/>